<comment type="caution">
    <text evidence="2">The sequence shown here is derived from an EMBL/GenBank/DDBJ whole genome shotgun (WGS) entry which is preliminary data.</text>
</comment>
<feature type="transmembrane region" description="Helical" evidence="1">
    <location>
        <begin position="263"/>
        <end position="283"/>
    </location>
</feature>
<protein>
    <submittedName>
        <fullName evidence="2">Uncharacterized protein</fullName>
    </submittedName>
</protein>
<keyword evidence="1" id="KW-1133">Transmembrane helix</keyword>
<name>A0A835C2L7_9POAL</name>
<evidence type="ECO:0000256" key="1">
    <source>
        <dbReference type="SAM" id="Phobius"/>
    </source>
</evidence>
<dbReference type="AlphaFoldDB" id="A0A835C2L7"/>
<proteinExistence type="predicted"/>
<sequence>MEETQAAMTAHLDQMSGLVQALSSELRRGMGPAADNLRAFVRAVDWMVSPPSQEITSGSPKSRSLFSLPFEANKYYAPRCALNAQLFQEPWLLCLMAFHVILLLTAVGFRRNANFQLLLLLLACPALLCQMKSRGGGGCSWHANFGQDIDQCWVELDVYDWKCGTWFLDLPFFYLAHDLYAADSGVYMAEKINRYLGEHWKSFAGQNYFDRPGVFISVVWSGPLIFISIVSVVSKNMLALMLSFCLLCRNAYLQFSLWCLYDYVSTLLPFQVSTLIALCRLMVKWKRAELRHRARLARDKQE</sequence>
<evidence type="ECO:0000313" key="2">
    <source>
        <dbReference type="EMBL" id="KAF8719668.1"/>
    </source>
</evidence>
<dbReference type="Proteomes" id="UP000636709">
    <property type="component" value="Unassembled WGS sequence"/>
</dbReference>
<keyword evidence="1" id="KW-0472">Membrane</keyword>
<dbReference type="Pfam" id="PF14770">
    <property type="entry name" value="TMEM18"/>
    <property type="match status" value="2"/>
</dbReference>
<gene>
    <name evidence="2" type="ORF">HU200_024412</name>
</gene>
<dbReference type="EMBL" id="JACEFO010001700">
    <property type="protein sequence ID" value="KAF8719668.1"/>
    <property type="molecule type" value="Genomic_DNA"/>
</dbReference>
<dbReference type="InterPro" id="IPR026721">
    <property type="entry name" value="TMEM18"/>
</dbReference>
<dbReference type="OrthoDB" id="411535at2759"/>
<accession>A0A835C2L7</accession>
<keyword evidence="1" id="KW-0812">Transmembrane</keyword>
<reference evidence="2" key="1">
    <citation type="submission" date="2020-07" db="EMBL/GenBank/DDBJ databases">
        <title>Genome sequence and genetic diversity analysis of an under-domesticated orphan crop, white fonio (Digitaria exilis).</title>
        <authorList>
            <person name="Bennetzen J.L."/>
            <person name="Chen S."/>
            <person name="Ma X."/>
            <person name="Wang X."/>
            <person name="Yssel A.E.J."/>
            <person name="Chaluvadi S.R."/>
            <person name="Johnson M."/>
            <person name="Gangashetty P."/>
            <person name="Hamidou F."/>
            <person name="Sanogo M.D."/>
            <person name="Zwaenepoel A."/>
            <person name="Wallace J."/>
            <person name="Van De Peer Y."/>
            <person name="Van Deynze A."/>
        </authorList>
    </citation>
    <scope>NUCLEOTIDE SEQUENCE</scope>
    <source>
        <tissue evidence="2">Leaves</tissue>
    </source>
</reference>
<keyword evidence="3" id="KW-1185">Reference proteome</keyword>
<evidence type="ECO:0000313" key="3">
    <source>
        <dbReference type="Proteomes" id="UP000636709"/>
    </source>
</evidence>
<feature type="transmembrane region" description="Helical" evidence="1">
    <location>
        <begin position="214"/>
        <end position="234"/>
    </location>
</feature>
<organism evidence="2 3">
    <name type="scientific">Digitaria exilis</name>
    <dbReference type="NCBI Taxonomy" id="1010633"/>
    <lineage>
        <taxon>Eukaryota</taxon>
        <taxon>Viridiplantae</taxon>
        <taxon>Streptophyta</taxon>
        <taxon>Embryophyta</taxon>
        <taxon>Tracheophyta</taxon>
        <taxon>Spermatophyta</taxon>
        <taxon>Magnoliopsida</taxon>
        <taxon>Liliopsida</taxon>
        <taxon>Poales</taxon>
        <taxon>Poaceae</taxon>
        <taxon>PACMAD clade</taxon>
        <taxon>Panicoideae</taxon>
        <taxon>Panicodae</taxon>
        <taxon>Paniceae</taxon>
        <taxon>Anthephorinae</taxon>
        <taxon>Digitaria</taxon>
    </lineage>
</organism>
<feature type="transmembrane region" description="Helical" evidence="1">
    <location>
        <begin position="91"/>
        <end position="109"/>
    </location>
</feature>